<evidence type="ECO:0000259" key="8">
    <source>
        <dbReference type="Pfam" id="PF04138"/>
    </source>
</evidence>
<dbReference type="RefSeq" id="WP_269944708.1">
    <property type="nucleotide sequence ID" value="NZ_JAKMUT010000007.1"/>
</dbReference>
<evidence type="ECO:0000256" key="1">
    <source>
        <dbReference type="ARBA" id="ARBA00004141"/>
    </source>
</evidence>
<evidence type="ECO:0000256" key="6">
    <source>
        <dbReference type="SAM" id="MobiDB-lite"/>
    </source>
</evidence>
<evidence type="ECO:0000256" key="7">
    <source>
        <dbReference type="SAM" id="Phobius"/>
    </source>
</evidence>
<feature type="region of interest" description="Disordered" evidence="6">
    <location>
        <begin position="1"/>
        <end position="54"/>
    </location>
</feature>
<dbReference type="InterPro" id="IPR007267">
    <property type="entry name" value="GtrA_DPMS_TM"/>
</dbReference>
<comment type="subcellular location">
    <subcellularLocation>
        <location evidence="1">Membrane</location>
        <topology evidence="1">Multi-pass membrane protein</topology>
    </subcellularLocation>
</comment>
<comment type="caution">
    <text evidence="9">The sequence shown here is derived from an EMBL/GenBank/DDBJ whole genome shotgun (WGS) entry which is preliminary data.</text>
</comment>
<evidence type="ECO:0000313" key="10">
    <source>
        <dbReference type="Proteomes" id="UP001146469"/>
    </source>
</evidence>
<dbReference type="PANTHER" id="PTHR38459">
    <property type="entry name" value="PROPHAGE BACTOPRENOL-LINKED GLUCOSE TRANSLOCASE HOMOLOG"/>
    <property type="match status" value="1"/>
</dbReference>
<feature type="transmembrane region" description="Helical" evidence="7">
    <location>
        <begin position="117"/>
        <end position="134"/>
    </location>
</feature>
<reference evidence="9" key="1">
    <citation type="submission" date="2022-02" db="EMBL/GenBank/DDBJ databases">
        <title>Corynebacterium sp. from urogenital microbiome.</title>
        <authorList>
            <person name="Cappelli E.A."/>
            <person name="Ribeiro T.G."/>
            <person name="Peixe L."/>
        </authorList>
    </citation>
    <scope>NUCLEOTIDE SEQUENCE</scope>
    <source>
        <strain evidence="9">C8Ua_174</strain>
    </source>
</reference>
<keyword evidence="4 7" id="KW-1133">Transmembrane helix</keyword>
<feature type="compositionally biased region" description="Low complexity" evidence="6">
    <location>
        <begin position="23"/>
        <end position="54"/>
    </location>
</feature>
<feature type="domain" description="GtrA/DPMS transmembrane" evidence="8">
    <location>
        <begin position="88"/>
        <end position="208"/>
    </location>
</feature>
<comment type="similarity">
    <text evidence="2">Belongs to the GtrA family.</text>
</comment>
<dbReference type="EMBL" id="JAKMUT010000007">
    <property type="protein sequence ID" value="MCZ9290141.1"/>
    <property type="molecule type" value="Genomic_DNA"/>
</dbReference>
<organism evidence="9 10">
    <name type="scientific">Corynebacterium evansiae</name>
    <dbReference type="NCBI Taxonomy" id="2913499"/>
    <lineage>
        <taxon>Bacteria</taxon>
        <taxon>Bacillati</taxon>
        <taxon>Actinomycetota</taxon>
        <taxon>Actinomycetes</taxon>
        <taxon>Mycobacteriales</taxon>
        <taxon>Corynebacteriaceae</taxon>
        <taxon>Corynebacterium</taxon>
    </lineage>
</organism>
<feature type="transmembrane region" description="Helical" evidence="7">
    <location>
        <begin position="181"/>
        <end position="202"/>
    </location>
</feature>
<proteinExistence type="inferred from homology"/>
<evidence type="ECO:0000256" key="3">
    <source>
        <dbReference type="ARBA" id="ARBA00022692"/>
    </source>
</evidence>
<sequence length="210" mass="22091">MSKPSFDDSINDAPSPQPGTDPAGAGHSSGAGAASGAATGADNSSGSQAVSGAAADDAAAGQGARVGDNFQSEHTTRAQRIIQSQLVKFVLVGGFSAVVDFGSTALFTFAFGLSDGVSKALGFVLGTLTAYFINRRWTFQAEPSGRRFAITMVTYGLTFIVQWGLYKVSIPWLEGFDLNAFWVRAISFVIAQGTATVLNFLIQKFLIFKR</sequence>
<evidence type="ECO:0000313" key="9">
    <source>
        <dbReference type="EMBL" id="MCZ9290141.1"/>
    </source>
</evidence>
<accession>A0A9X3LLE3</accession>
<protein>
    <submittedName>
        <fullName evidence="9">GtrA family protein</fullName>
    </submittedName>
</protein>
<evidence type="ECO:0000256" key="5">
    <source>
        <dbReference type="ARBA" id="ARBA00023136"/>
    </source>
</evidence>
<name>A0A9X3LLE3_9CORY</name>
<dbReference type="Pfam" id="PF04138">
    <property type="entry name" value="GtrA_DPMS_TM"/>
    <property type="match status" value="1"/>
</dbReference>
<dbReference type="PANTHER" id="PTHR38459:SF6">
    <property type="entry name" value="ARABINOGALACTAN BIOSYNTHESIS RECRUITING PROTEIN RV3789"/>
    <property type="match status" value="1"/>
</dbReference>
<feature type="transmembrane region" description="Helical" evidence="7">
    <location>
        <begin position="146"/>
        <end position="166"/>
    </location>
</feature>
<gene>
    <name evidence="9" type="ORF">L8V00_07995</name>
</gene>
<dbReference type="AlphaFoldDB" id="A0A9X3LLE3"/>
<dbReference type="GO" id="GO:0005886">
    <property type="term" value="C:plasma membrane"/>
    <property type="evidence" value="ECO:0007669"/>
    <property type="project" value="TreeGrafter"/>
</dbReference>
<dbReference type="InterPro" id="IPR051401">
    <property type="entry name" value="GtrA_CellWall_Glycosyl"/>
</dbReference>
<dbReference type="Proteomes" id="UP001146469">
    <property type="component" value="Unassembled WGS sequence"/>
</dbReference>
<evidence type="ECO:0000256" key="2">
    <source>
        <dbReference type="ARBA" id="ARBA00009399"/>
    </source>
</evidence>
<keyword evidence="10" id="KW-1185">Reference proteome</keyword>
<dbReference type="GO" id="GO:0000271">
    <property type="term" value="P:polysaccharide biosynthetic process"/>
    <property type="evidence" value="ECO:0007669"/>
    <property type="project" value="InterPro"/>
</dbReference>
<feature type="transmembrane region" description="Helical" evidence="7">
    <location>
        <begin position="86"/>
        <end position="111"/>
    </location>
</feature>
<keyword evidence="3 7" id="KW-0812">Transmembrane</keyword>
<keyword evidence="5 7" id="KW-0472">Membrane</keyword>
<evidence type="ECO:0000256" key="4">
    <source>
        <dbReference type="ARBA" id="ARBA00022989"/>
    </source>
</evidence>